<protein>
    <submittedName>
        <fullName evidence="2">PIN domain nuclease of toxin-antitoxin system</fullName>
    </submittedName>
</protein>
<evidence type="ECO:0000259" key="1">
    <source>
        <dbReference type="Pfam" id="PF01850"/>
    </source>
</evidence>
<comment type="caution">
    <text evidence="2">The sequence shown here is derived from an EMBL/GenBank/DDBJ whole genome shotgun (WGS) entry which is preliminary data.</text>
</comment>
<dbReference type="OrthoDB" id="70005at2"/>
<dbReference type="CDD" id="cd18682">
    <property type="entry name" value="PIN_VapC-like"/>
    <property type="match status" value="1"/>
</dbReference>
<dbReference type="Gene3D" id="3.40.50.1010">
    <property type="entry name" value="5'-nuclease"/>
    <property type="match status" value="1"/>
</dbReference>
<dbReference type="AlphaFoldDB" id="A0A318SE03"/>
<organism evidence="2 3">
    <name type="scientific">Deinococcus yavapaiensis KR-236</name>
    <dbReference type="NCBI Taxonomy" id="694435"/>
    <lineage>
        <taxon>Bacteria</taxon>
        <taxon>Thermotogati</taxon>
        <taxon>Deinococcota</taxon>
        <taxon>Deinococci</taxon>
        <taxon>Deinococcales</taxon>
        <taxon>Deinococcaceae</taxon>
        <taxon>Deinococcus</taxon>
    </lineage>
</organism>
<dbReference type="EMBL" id="QJSX01000016">
    <property type="protein sequence ID" value="PYE50988.1"/>
    <property type="molecule type" value="Genomic_DNA"/>
</dbReference>
<proteinExistence type="predicted"/>
<feature type="domain" description="PIN" evidence="1">
    <location>
        <begin position="1"/>
        <end position="112"/>
    </location>
</feature>
<dbReference type="RefSeq" id="WP_110888176.1">
    <property type="nucleotide sequence ID" value="NZ_QJSX01000016.1"/>
</dbReference>
<gene>
    <name evidence="2" type="ORF">DES52_11655</name>
</gene>
<evidence type="ECO:0000313" key="2">
    <source>
        <dbReference type="EMBL" id="PYE50988.1"/>
    </source>
</evidence>
<keyword evidence="3" id="KW-1185">Reference proteome</keyword>
<dbReference type="SUPFAM" id="SSF88723">
    <property type="entry name" value="PIN domain-like"/>
    <property type="match status" value="1"/>
</dbReference>
<name>A0A318SE03_9DEIO</name>
<dbReference type="InterPro" id="IPR002716">
    <property type="entry name" value="PIN_dom"/>
</dbReference>
<dbReference type="Pfam" id="PF01850">
    <property type="entry name" value="PIN"/>
    <property type="match status" value="1"/>
</dbReference>
<dbReference type="Proteomes" id="UP000248326">
    <property type="component" value="Unassembled WGS sequence"/>
</dbReference>
<accession>A0A318SE03</accession>
<reference evidence="2 3" key="1">
    <citation type="submission" date="2018-06" db="EMBL/GenBank/DDBJ databases">
        <title>Genomic Encyclopedia of Type Strains, Phase IV (KMG-IV): sequencing the most valuable type-strain genomes for metagenomic binning, comparative biology and taxonomic classification.</title>
        <authorList>
            <person name="Goeker M."/>
        </authorList>
    </citation>
    <scope>NUCLEOTIDE SEQUENCE [LARGE SCALE GENOMIC DNA]</scope>
    <source>
        <strain evidence="2 3">DSM 18048</strain>
    </source>
</reference>
<evidence type="ECO:0000313" key="3">
    <source>
        <dbReference type="Proteomes" id="UP000248326"/>
    </source>
</evidence>
<sequence>MVIDASALLAFFQDELGADVVEAALAKGAVMSSVNITEVIGKLVGSGVAPENEVRDDILNLGLEIAAFDETQAVHAGFFYARRSPYNLSLGDCACLALAETRKLEVLTAERTWQGIPDLRVRVHLIR</sequence>
<dbReference type="InterPro" id="IPR029060">
    <property type="entry name" value="PIN-like_dom_sf"/>
</dbReference>